<keyword evidence="2" id="KW-0547">Nucleotide-binding</keyword>
<accession>A0A067SP99</accession>
<dbReference type="GO" id="GO:0005737">
    <property type="term" value="C:cytoplasm"/>
    <property type="evidence" value="ECO:0007669"/>
    <property type="project" value="TreeGrafter"/>
</dbReference>
<dbReference type="SUPFAM" id="SSF52540">
    <property type="entry name" value="P-loop containing nucleoside triphosphate hydrolases"/>
    <property type="match status" value="1"/>
</dbReference>
<feature type="compositionally biased region" description="Polar residues" evidence="6">
    <location>
        <begin position="837"/>
        <end position="856"/>
    </location>
</feature>
<dbReference type="GO" id="GO:0005524">
    <property type="term" value="F:ATP binding"/>
    <property type="evidence" value="ECO:0007669"/>
    <property type="project" value="UniProtKB-KW"/>
</dbReference>
<dbReference type="HOGENOM" id="CLU_002727_0_0_1"/>
<dbReference type="GO" id="GO:0009378">
    <property type="term" value="F:four-way junction helicase activity"/>
    <property type="evidence" value="ECO:0007669"/>
    <property type="project" value="TreeGrafter"/>
</dbReference>
<organism evidence="9 10">
    <name type="scientific">Galerina marginata (strain CBS 339.88)</name>
    <dbReference type="NCBI Taxonomy" id="685588"/>
    <lineage>
        <taxon>Eukaryota</taxon>
        <taxon>Fungi</taxon>
        <taxon>Dikarya</taxon>
        <taxon>Basidiomycota</taxon>
        <taxon>Agaricomycotina</taxon>
        <taxon>Agaricomycetes</taxon>
        <taxon>Agaricomycetidae</taxon>
        <taxon>Agaricales</taxon>
        <taxon>Agaricineae</taxon>
        <taxon>Strophariaceae</taxon>
        <taxon>Galerina</taxon>
    </lineage>
</organism>
<dbReference type="STRING" id="685588.A0A067SP99"/>
<comment type="catalytic activity">
    <reaction evidence="4">
        <text>Couples ATP hydrolysis with the unwinding of duplex DNA by translocating in the 3'-5' direction.</text>
        <dbReference type="EC" id="5.6.2.4"/>
    </reaction>
</comment>
<evidence type="ECO:0000313" key="10">
    <source>
        <dbReference type="Proteomes" id="UP000027222"/>
    </source>
</evidence>
<dbReference type="PROSITE" id="PS51194">
    <property type="entry name" value="HELICASE_CTER"/>
    <property type="match status" value="1"/>
</dbReference>
<dbReference type="PANTHER" id="PTHR13710:SF154">
    <property type="entry name" value="RECQ HELICASE, PUTATIVE (AFU_ORTHOLOGUE AFUA_6G14720)-RELATED"/>
    <property type="match status" value="1"/>
</dbReference>
<feature type="region of interest" description="Disordered" evidence="6">
    <location>
        <begin position="795"/>
        <end position="857"/>
    </location>
</feature>
<evidence type="ECO:0000259" key="7">
    <source>
        <dbReference type="PROSITE" id="PS51192"/>
    </source>
</evidence>
<dbReference type="GO" id="GO:0000724">
    <property type="term" value="P:double-strand break repair via homologous recombination"/>
    <property type="evidence" value="ECO:0007669"/>
    <property type="project" value="TreeGrafter"/>
</dbReference>
<proteinExistence type="inferred from homology"/>
<comment type="similarity">
    <text evidence="1">Belongs to the helicase family. RecQ subfamily.</text>
</comment>
<reference evidence="10" key="1">
    <citation type="journal article" date="2014" name="Proc. Natl. Acad. Sci. U.S.A.">
        <title>Extensive sampling of basidiomycete genomes demonstrates inadequacy of the white-rot/brown-rot paradigm for wood decay fungi.</title>
        <authorList>
            <person name="Riley R."/>
            <person name="Salamov A.A."/>
            <person name="Brown D.W."/>
            <person name="Nagy L.G."/>
            <person name="Floudas D."/>
            <person name="Held B.W."/>
            <person name="Levasseur A."/>
            <person name="Lombard V."/>
            <person name="Morin E."/>
            <person name="Otillar R."/>
            <person name="Lindquist E.A."/>
            <person name="Sun H."/>
            <person name="LaButti K.M."/>
            <person name="Schmutz J."/>
            <person name="Jabbour D."/>
            <person name="Luo H."/>
            <person name="Baker S.E."/>
            <person name="Pisabarro A.G."/>
            <person name="Walton J.D."/>
            <person name="Blanchette R.A."/>
            <person name="Henrissat B."/>
            <person name="Martin F."/>
            <person name="Cullen D."/>
            <person name="Hibbett D.S."/>
            <person name="Grigoriev I.V."/>
        </authorList>
    </citation>
    <scope>NUCLEOTIDE SEQUENCE [LARGE SCALE GENOMIC DNA]</scope>
    <source>
        <strain evidence="10">CBS 339.88</strain>
    </source>
</reference>
<evidence type="ECO:0000256" key="2">
    <source>
        <dbReference type="ARBA" id="ARBA00022741"/>
    </source>
</evidence>
<feature type="compositionally biased region" description="Polar residues" evidence="6">
    <location>
        <begin position="795"/>
        <end position="817"/>
    </location>
</feature>
<evidence type="ECO:0000256" key="1">
    <source>
        <dbReference type="ARBA" id="ARBA00005446"/>
    </source>
</evidence>
<dbReference type="SMART" id="SM00490">
    <property type="entry name" value="HELICc"/>
    <property type="match status" value="1"/>
</dbReference>
<dbReference type="Pfam" id="PF00271">
    <property type="entry name" value="Helicase_C"/>
    <property type="match status" value="1"/>
</dbReference>
<dbReference type="EMBL" id="KL142402">
    <property type="protein sequence ID" value="KDR69489.1"/>
    <property type="molecule type" value="Genomic_DNA"/>
</dbReference>
<dbReference type="Gene3D" id="3.40.50.300">
    <property type="entry name" value="P-loop containing nucleotide triphosphate hydrolases"/>
    <property type="match status" value="2"/>
</dbReference>
<sequence>MPPHHSTVHAGMPVPKFNTLPSISAQQLNRGPHKTLFEVFGPSLQHDTNITIPVIEHLRAARDNLVPEYFFKDTEARGLSSWMKYTNWHTHVEPYHCSHLIAQAAVPGKSEPALLKLATAVTAIWCTGYKNIETTNIIVLQKLKSDDMDGKVAEKPFQKLQEGSSRDQYEATLVRLLALLTREQDVYTLDLPEKIQKVIRALQTALNEEPTDPANIQRITQNLLLCIWGRTWKKTELNTIGDPTICHLALAMLKHDGSFQSPKNSTTHMSRLKYCLRLVMLNAIKHRAMLEDIEDLQACAMFESWFTEKVDSTFNTLCTLQKYASNLARKEPGLPNVIWMDRIHHQTMRFKGHTIQFDHLTTMFSNMEDHAITIWEKEVLMGLPLRANYIQITDDMGNNDVGYSLFSDPRNTIFKDRDILIKAILADPVLSQRFLTGSKDKHGQPIWNVLELQKWLYSYSVFHGAQITTTDTKGGAPSRGTEMECIQYMNTKTRLRGLYMMGNHLAILCQYHKTAAIMGVDKLIPHSLDAVTSDLVIQDLAIARPFAELAAYICYPHDFSVQHKYHSYLFINNKELFDTPHLTRLLKSYTLPVFEVGFGVADWRHISAAFRRKIAPSMDLLIEEDDSQESVQALQSGHSRHTDNQLYGISPEALAGLSEDVLPLFLDASTDWQVACKVVPGGHLLSYSEARVASFATLAAGQKIKANYTTPVKTMEQVMDRVMLTLDTCLEKQTNSLLTHIDKTLEERISTRVTDMFEANIDKKLEDRIVTRVTNMFEAKINQMMDQIGHTFTSKYNASNNNPTGSSSIIKDPQSGQSDKRWSETQSDQSDNRWSDSIDTLVSPPTTLQDTFNNDSSDQDMYFDSSITNEDIGSVVYQTQVITSHNNSQVMTSQDNIGQALVATKRAEHFSNEVESNKGSQRPIDPSCSHDMETAYEVENRALALLRKHTKKPEAQWTSKLQWQAIYQVYLHEQDVIAITATGSGKTMIAMLPTLLGEDNELALILLPLNSLITDYKRKFTAMGIPFDVYCPHTPNIHPYAKFLLISADVTMAAKWPAYLAKLTDRFSVLRLIFDESQIPMISTDYRKVMSLLDQLRLIPMQIVLLTGTCPPSYEPRMMEIFGLQSPSTVIIRGRTDRPELQYIRRKTCTTVKKALQELDPIVENYKRLANASARAMVFVPYLTTGSSAAKHLECDFYHSQHDDDGPGHNNYLKHLKEKEETYNNWYNGRKANGTQSDIIVATTALSAGNDYPSVRLVVHFNTPTDMISYVQEVSRGGRDGQPTQCILIPINTNAPSQKTPGKDYKGQLEMHQYVFKEETCLRYAITSFCDGVVDKSALCVLGNPYHILATNLFSLQ</sequence>
<evidence type="ECO:0000259" key="8">
    <source>
        <dbReference type="PROSITE" id="PS51194"/>
    </source>
</evidence>
<dbReference type="EC" id="5.6.2.4" evidence="5"/>
<dbReference type="Proteomes" id="UP000027222">
    <property type="component" value="Unassembled WGS sequence"/>
</dbReference>
<dbReference type="SMART" id="SM00487">
    <property type="entry name" value="DEXDc"/>
    <property type="match status" value="1"/>
</dbReference>
<keyword evidence="3" id="KW-0067">ATP-binding</keyword>
<dbReference type="InterPro" id="IPR011545">
    <property type="entry name" value="DEAD/DEAH_box_helicase_dom"/>
</dbReference>
<dbReference type="InterPro" id="IPR014001">
    <property type="entry name" value="Helicase_ATP-bd"/>
</dbReference>
<evidence type="ECO:0000256" key="6">
    <source>
        <dbReference type="SAM" id="MobiDB-lite"/>
    </source>
</evidence>
<dbReference type="InterPro" id="IPR001650">
    <property type="entry name" value="Helicase_C-like"/>
</dbReference>
<evidence type="ECO:0000256" key="4">
    <source>
        <dbReference type="ARBA" id="ARBA00034617"/>
    </source>
</evidence>
<evidence type="ECO:0000256" key="5">
    <source>
        <dbReference type="ARBA" id="ARBA00034808"/>
    </source>
</evidence>
<feature type="domain" description="Helicase ATP-binding" evidence="7">
    <location>
        <begin position="967"/>
        <end position="1128"/>
    </location>
</feature>
<dbReference type="InterPro" id="IPR027417">
    <property type="entry name" value="P-loop_NTPase"/>
</dbReference>
<dbReference type="GO" id="GO:0005694">
    <property type="term" value="C:chromosome"/>
    <property type="evidence" value="ECO:0007669"/>
    <property type="project" value="TreeGrafter"/>
</dbReference>
<feature type="domain" description="Helicase C-terminal" evidence="8">
    <location>
        <begin position="1158"/>
        <end position="1323"/>
    </location>
</feature>
<keyword evidence="10" id="KW-1185">Reference proteome</keyword>
<gene>
    <name evidence="9" type="ORF">GALMADRAFT_1352513</name>
</gene>
<dbReference type="OrthoDB" id="3151137at2759"/>
<dbReference type="GO" id="GO:0043138">
    <property type="term" value="F:3'-5' DNA helicase activity"/>
    <property type="evidence" value="ECO:0007669"/>
    <property type="project" value="UniProtKB-EC"/>
</dbReference>
<evidence type="ECO:0000256" key="3">
    <source>
        <dbReference type="ARBA" id="ARBA00022840"/>
    </source>
</evidence>
<dbReference type="Pfam" id="PF00270">
    <property type="entry name" value="DEAD"/>
    <property type="match status" value="1"/>
</dbReference>
<dbReference type="PROSITE" id="PS51192">
    <property type="entry name" value="HELICASE_ATP_BIND_1"/>
    <property type="match status" value="1"/>
</dbReference>
<name>A0A067SP99_GALM3</name>
<protein>
    <recommendedName>
        <fullName evidence="5">DNA 3'-5' helicase</fullName>
        <ecNumber evidence="5">5.6.2.4</ecNumber>
    </recommendedName>
</protein>
<dbReference type="PANTHER" id="PTHR13710">
    <property type="entry name" value="DNA HELICASE RECQ FAMILY MEMBER"/>
    <property type="match status" value="1"/>
</dbReference>
<evidence type="ECO:0000313" key="9">
    <source>
        <dbReference type="EMBL" id="KDR69489.1"/>
    </source>
</evidence>
<dbReference type="GO" id="GO:0003676">
    <property type="term" value="F:nucleic acid binding"/>
    <property type="evidence" value="ECO:0007669"/>
    <property type="project" value="InterPro"/>
</dbReference>